<evidence type="ECO:0000256" key="1">
    <source>
        <dbReference type="ARBA" id="ARBA00023118"/>
    </source>
</evidence>
<proteinExistence type="predicted"/>
<dbReference type="PANTHER" id="PTHR36984">
    <property type="entry name" value="CRISPR-ASSOCIATED ENDORIBONUCLEASE CAS6 1"/>
    <property type="match status" value="1"/>
</dbReference>
<dbReference type="PANTHER" id="PTHR36984:SF3">
    <property type="entry name" value="CRISPR-ASSOCIATED ENDORIBONUCLEASE CAS6"/>
    <property type="match status" value="1"/>
</dbReference>
<evidence type="ECO:0000259" key="2">
    <source>
        <dbReference type="Pfam" id="PF01881"/>
    </source>
</evidence>
<dbReference type="InterPro" id="IPR049435">
    <property type="entry name" value="Cas_Cas6_C"/>
</dbReference>
<accession>A0ABR6TLL3</accession>
<dbReference type="Proteomes" id="UP000713904">
    <property type="component" value="Unassembled WGS sequence"/>
</dbReference>
<dbReference type="Gene3D" id="3.30.70.1890">
    <property type="match status" value="1"/>
</dbReference>
<dbReference type="InterPro" id="IPR010156">
    <property type="entry name" value="CRISPR-assoc_prot_Cas6"/>
</dbReference>
<dbReference type="RefSeq" id="WP_185624329.1">
    <property type="nucleotide sequence ID" value="NZ_JABGBW010000004.1"/>
</dbReference>
<dbReference type="NCBIfam" id="TIGR01877">
    <property type="entry name" value="cas_cas6"/>
    <property type="match status" value="1"/>
</dbReference>
<name>A0ABR6TLL3_9FIRM</name>
<dbReference type="Pfam" id="PF01881">
    <property type="entry name" value="Cas_Cas6_C"/>
    <property type="match status" value="1"/>
</dbReference>
<dbReference type="Gene3D" id="3.30.70.1900">
    <property type="match status" value="1"/>
</dbReference>
<comment type="caution">
    <text evidence="3">The sequence shown here is derived from an EMBL/GenBank/DDBJ whole genome shotgun (WGS) entry which is preliminary data.</text>
</comment>
<evidence type="ECO:0000313" key="3">
    <source>
        <dbReference type="EMBL" id="MBC2576301.1"/>
    </source>
</evidence>
<dbReference type="InterPro" id="IPR045747">
    <property type="entry name" value="CRISPR-assoc_prot_Cas6_N_sf"/>
</dbReference>
<protein>
    <submittedName>
        <fullName evidence="3">CRISPR-associated endoribonuclease Cas6</fullName>
    </submittedName>
</protein>
<reference evidence="3 4" key="1">
    <citation type="submission" date="2020-05" db="EMBL/GenBank/DDBJ databases">
        <title>Draft genome of xy-202 and genomic insight in genome of the genus Peptostreptococcus.</title>
        <authorList>
            <person name="Zhang Z."/>
        </authorList>
    </citation>
    <scope>NUCLEOTIDE SEQUENCE [LARGE SCALE GENOMIC DNA]</scope>
    <source>
        <strain evidence="3 4">DSM 27025</strain>
    </source>
</reference>
<gene>
    <name evidence="3" type="primary">cas6</name>
    <name evidence="3" type="ORF">HLB29_06345</name>
</gene>
<evidence type="ECO:0000313" key="4">
    <source>
        <dbReference type="Proteomes" id="UP000713904"/>
    </source>
</evidence>
<keyword evidence="1" id="KW-0051">Antiviral defense</keyword>
<sequence>MRITLEFEINKEEIYKDKNRIFLSWLKFFMNKYDNRLYRELYENGALEKDYTFSLYLKRGVKFERETILVPEKKIIMHFSCYDLQLGLSFYNIFMRSINVEHTYKDLIIKAVKLNVDREEIFTNDYSEFKTASPIIVREHKENNNNLTYFHDISTERGQEVFLKNLKAMLIKKFGEEAAIDIDLLSVEIIKSKMVTVRHYDINIPANLCALRINAKPYLLKYIYLSGNLSSMSSSGFGMLTVIKY</sequence>
<keyword evidence="4" id="KW-1185">Reference proteome</keyword>
<feature type="domain" description="CRISPR associated protein Cas6 C-terminal" evidence="2">
    <location>
        <begin position="120"/>
        <end position="241"/>
    </location>
</feature>
<dbReference type="EMBL" id="JABGBW010000004">
    <property type="protein sequence ID" value="MBC2576301.1"/>
    <property type="molecule type" value="Genomic_DNA"/>
</dbReference>
<organism evidence="3 4">
    <name type="scientific">Peptostreptococcus canis</name>
    <dbReference type="NCBI Taxonomy" id="1159213"/>
    <lineage>
        <taxon>Bacteria</taxon>
        <taxon>Bacillati</taxon>
        <taxon>Bacillota</taxon>
        <taxon>Clostridia</taxon>
        <taxon>Peptostreptococcales</taxon>
        <taxon>Peptostreptococcaceae</taxon>
        <taxon>Peptostreptococcus</taxon>
    </lineage>
</organism>